<dbReference type="PROSITE" id="PS50113">
    <property type="entry name" value="PAC"/>
    <property type="match status" value="1"/>
</dbReference>
<protein>
    <recommendedName>
        <fullName evidence="14">Sensory/regulatory protein RpfC</fullName>
        <ecNumber evidence="3">2.7.13.3</ecNumber>
    </recommendedName>
</protein>
<proteinExistence type="predicted"/>
<dbReference type="PANTHER" id="PTHR45339">
    <property type="entry name" value="HYBRID SIGNAL TRANSDUCTION HISTIDINE KINASE J"/>
    <property type="match status" value="1"/>
</dbReference>
<dbReference type="SMART" id="SM00388">
    <property type="entry name" value="HisKA"/>
    <property type="match status" value="1"/>
</dbReference>
<reference evidence="22 23" key="2">
    <citation type="submission" date="2006-07" db="EMBL/GenBank/DDBJ databases">
        <title>Sequencing of the draft genome and assembly of Chlorobium ferroxidans DSM 13031.</title>
        <authorList>
            <consortium name="US DOE Joint Genome Institute (JGI-PGF)"/>
            <person name="Copeland A."/>
            <person name="Lucas S."/>
            <person name="Lapidus A."/>
            <person name="Barry K."/>
            <person name="Glavina del Rio T."/>
            <person name="Dalin E."/>
            <person name="Tice H."/>
            <person name="Bruce D."/>
            <person name="Pitluck S."/>
            <person name="Richardson P."/>
        </authorList>
    </citation>
    <scope>NUCLEOTIDE SEQUENCE [LARGE SCALE GENOMIC DNA]</scope>
    <source>
        <strain evidence="22 23">DSM 13031</strain>
    </source>
</reference>
<dbReference type="InterPro" id="IPR003661">
    <property type="entry name" value="HisK_dim/P_dom"/>
</dbReference>
<evidence type="ECO:0000259" key="18">
    <source>
        <dbReference type="PROSITE" id="PS50109"/>
    </source>
</evidence>
<dbReference type="InterPro" id="IPR000700">
    <property type="entry name" value="PAS-assoc_C"/>
</dbReference>
<dbReference type="CDD" id="cd16922">
    <property type="entry name" value="HATPase_EvgS-ArcB-TorS-like"/>
    <property type="match status" value="1"/>
</dbReference>
<keyword evidence="12" id="KW-0902">Two-component regulatory system</keyword>
<feature type="transmembrane region" description="Helical" evidence="17">
    <location>
        <begin position="28"/>
        <end position="47"/>
    </location>
</feature>
<evidence type="ECO:0000256" key="16">
    <source>
        <dbReference type="SAM" id="MobiDB-lite"/>
    </source>
</evidence>
<dbReference type="InterPro" id="IPR001789">
    <property type="entry name" value="Sig_transdc_resp-reg_receiver"/>
</dbReference>
<dbReference type="Gene3D" id="3.30.450.20">
    <property type="entry name" value="PAS domain"/>
    <property type="match status" value="2"/>
</dbReference>
<dbReference type="FunFam" id="1.10.287.130:FF:000002">
    <property type="entry name" value="Two-component osmosensing histidine kinase"/>
    <property type="match status" value="1"/>
</dbReference>
<keyword evidence="17" id="KW-0472">Membrane</keyword>
<dbReference type="Pfam" id="PF00512">
    <property type="entry name" value="HisKA"/>
    <property type="match status" value="1"/>
</dbReference>
<dbReference type="InterPro" id="IPR003018">
    <property type="entry name" value="GAF"/>
</dbReference>
<dbReference type="InterPro" id="IPR011006">
    <property type="entry name" value="CheY-like_superfamily"/>
</dbReference>
<dbReference type="PROSITE" id="PS50109">
    <property type="entry name" value="HIS_KIN"/>
    <property type="match status" value="1"/>
</dbReference>
<dbReference type="InterPro" id="IPR029151">
    <property type="entry name" value="Sensor-like_sf"/>
</dbReference>
<dbReference type="GO" id="GO:0005886">
    <property type="term" value="C:plasma membrane"/>
    <property type="evidence" value="ECO:0007669"/>
    <property type="project" value="UniProtKB-SubCell"/>
</dbReference>
<dbReference type="PRINTS" id="PR00344">
    <property type="entry name" value="BCTRLSENSOR"/>
</dbReference>
<evidence type="ECO:0000256" key="9">
    <source>
        <dbReference type="ARBA" id="ARBA00022777"/>
    </source>
</evidence>
<dbReference type="EMBL" id="AASE01000002">
    <property type="protein sequence ID" value="EAT59663.1"/>
    <property type="molecule type" value="Genomic_DNA"/>
</dbReference>
<dbReference type="Pfam" id="PF02518">
    <property type="entry name" value="HATPase_c"/>
    <property type="match status" value="1"/>
</dbReference>
<feature type="modified residue" description="4-aspartylphosphate" evidence="15">
    <location>
        <position position="1337"/>
    </location>
</feature>
<dbReference type="EC" id="2.7.13.3" evidence="3"/>
<dbReference type="Proteomes" id="UP000004162">
    <property type="component" value="Unassembled WGS sequence"/>
</dbReference>
<evidence type="ECO:0000256" key="3">
    <source>
        <dbReference type="ARBA" id="ARBA00012438"/>
    </source>
</evidence>
<reference evidence="22 23" key="1">
    <citation type="submission" date="2006-07" db="EMBL/GenBank/DDBJ databases">
        <title>Annotation of the draft genome assembly of Chlorobium ferroxidans DSM 13031.</title>
        <authorList>
            <consortium name="US DOE Joint Genome Institute (JGI-ORNL)"/>
            <person name="Larimer F."/>
            <person name="Land M."/>
            <person name="Hauser L."/>
        </authorList>
    </citation>
    <scope>NUCLEOTIDE SEQUENCE [LARGE SCALE GENOMIC DNA]</scope>
    <source>
        <strain evidence="22 23">DSM 13031</strain>
    </source>
</reference>
<evidence type="ECO:0000256" key="6">
    <source>
        <dbReference type="ARBA" id="ARBA00022679"/>
    </source>
</evidence>
<dbReference type="Pfam" id="PF08447">
    <property type="entry name" value="PAS_3"/>
    <property type="match status" value="1"/>
</dbReference>
<comment type="catalytic activity">
    <reaction evidence="1">
        <text>ATP + protein L-histidine = ADP + protein N-phospho-L-histidine.</text>
        <dbReference type="EC" id="2.7.13.3"/>
    </reaction>
</comment>
<keyword evidence="5 15" id="KW-0597">Phosphoprotein</keyword>
<name>Q0YU93_9CHLB</name>
<dbReference type="InterPro" id="IPR013655">
    <property type="entry name" value="PAS_fold_3"/>
</dbReference>
<feature type="domain" description="Response regulatory" evidence="19">
    <location>
        <begin position="1134"/>
        <end position="1255"/>
    </location>
</feature>
<dbReference type="InterPro" id="IPR005467">
    <property type="entry name" value="His_kinase_dom"/>
</dbReference>
<gene>
    <name evidence="22" type="ORF">CferDRAFT_1670</name>
</gene>
<feature type="compositionally biased region" description="Basic and acidic residues" evidence="16">
    <location>
        <begin position="1271"/>
        <end position="1284"/>
    </location>
</feature>
<keyword evidence="6" id="KW-0808">Transferase</keyword>
<evidence type="ECO:0000259" key="19">
    <source>
        <dbReference type="PROSITE" id="PS50110"/>
    </source>
</evidence>
<evidence type="ECO:0000256" key="1">
    <source>
        <dbReference type="ARBA" id="ARBA00000085"/>
    </source>
</evidence>
<dbReference type="NCBIfam" id="TIGR00229">
    <property type="entry name" value="sensory_box"/>
    <property type="match status" value="1"/>
</dbReference>
<dbReference type="SMART" id="SM00065">
    <property type="entry name" value="GAF"/>
    <property type="match status" value="1"/>
</dbReference>
<dbReference type="InterPro" id="IPR029016">
    <property type="entry name" value="GAF-like_dom_sf"/>
</dbReference>
<dbReference type="InterPro" id="IPR000014">
    <property type="entry name" value="PAS"/>
</dbReference>
<dbReference type="Pfam" id="PF00072">
    <property type="entry name" value="Response_reg"/>
    <property type="match status" value="2"/>
</dbReference>
<comment type="caution">
    <text evidence="22">The sequence shown here is derived from an EMBL/GenBank/DDBJ whole genome shotgun (WGS) entry which is preliminary data.</text>
</comment>
<dbReference type="Gene3D" id="3.30.450.40">
    <property type="match status" value="1"/>
</dbReference>
<dbReference type="InterPro" id="IPR003594">
    <property type="entry name" value="HATPase_dom"/>
</dbReference>
<evidence type="ECO:0000256" key="15">
    <source>
        <dbReference type="PROSITE-ProRule" id="PRU00169"/>
    </source>
</evidence>
<keyword evidence="11 17" id="KW-1133">Transmembrane helix</keyword>
<dbReference type="SUPFAM" id="SSF52172">
    <property type="entry name" value="CheY-like"/>
    <property type="match status" value="2"/>
</dbReference>
<evidence type="ECO:0000313" key="22">
    <source>
        <dbReference type="EMBL" id="EAT59663.1"/>
    </source>
</evidence>
<dbReference type="Pfam" id="PF01590">
    <property type="entry name" value="GAF"/>
    <property type="match status" value="1"/>
</dbReference>
<comment type="subcellular location">
    <subcellularLocation>
        <location evidence="2">Cell membrane</location>
        <topology evidence="2">Multi-pass membrane protein</topology>
    </subcellularLocation>
</comment>
<feature type="transmembrane region" description="Helical" evidence="17">
    <location>
        <begin position="529"/>
        <end position="555"/>
    </location>
</feature>
<evidence type="ECO:0000256" key="14">
    <source>
        <dbReference type="ARBA" id="ARBA00068150"/>
    </source>
</evidence>
<dbReference type="InterPro" id="IPR004358">
    <property type="entry name" value="Sig_transdc_His_kin-like_C"/>
</dbReference>
<evidence type="ECO:0000259" key="20">
    <source>
        <dbReference type="PROSITE" id="PS50112"/>
    </source>
</evidence>
<dbReference type="CDD" id="cd00156">
    <property type="entry name" value="REC"/>
    <property type="match status" value="1"/>
</dbReference>
<organism evidence="22 23">
    <name type="scientific">Chlorobium ferrooxidans DSM 13031</name>
    <dbReference type="NCBI Taxonomy" id="377431"/>
    <lineage>
        <taxon>Bacteria</taxon>
        <taxon>Pseudomonadati</taxon>
        <taxon>Chlorobiota</taxon>
        <taxon>Chlorobiia</taxon>
        <taxon>Chlorobiales</taxon>
        <taxon>Chlorobiaceae</taxon>
        <taxon>Chlorobium/Pelodictyon group</taxon>
        <taxon>Chlorobium</taxon>
    </lineage>
</organism>
<dbReference type="InterPro" id="IPR029150">
    <property type="entry name" value="dCache_3"/>
</dbReference>
<dbReference type="GO" id="GO:0000155">
    <property type="term" value="F:phosphorelay sensor kinase activity"/>
    <property type="evidence" value="ECO:0007669"/>
    <property type="project" value="InterPro"/>
</dbReference>
<dbReference type="SUPFAM" id="SSF55874">
    <property type="entry name" value="ATPase domain of HSP90 chaperone/DNA topoisomerase II/histidine kinase"/>
    <property type="match status" value="1"/>
</dbReference>
<dbReference type="CDD" id="cd00130">
    <property type="entry name" value="PAS"/>
    <property type="match status" value="1"/>
</dbReference>
<keyword evidence="10 22" id="KW-0067">ATP-binding</keyword>
<dbReference type="InterPro" id="IPR035965">
    <property type="entry name" value="PAS-like_dom_sf"/>
</dbReference>
<dbReference type="PROSITE" id="PS50112">
    <property type="entry name" value="PAS"/>
    <property type="match status" value="1"/>
</dbReference>
<evidence type="ECO:0000256" key="12">
    <source>
        <dbReference type="ARBA" id="ARBA00023012"/>
    </source>
</evidence>
<comment type="subunit">
    <text evidence="13">At low DSF concentrations, interacts with RpfF.</text>
</comment>
<dbReference type="SMART" id="SM00086">
    <property type="entry name" value="PAC"/>
    <property type="match status" value="1"/>
</dbReference>
<keyword evidence="8" id="KW-0547">Nucleotide-binding</keyword>
<evidence type="ECO:0000256" key="8">
    <source>
        <dbReference type="ARBA" id="ARBA00022741"/>
    </source>
</evidence>
<evidence type="ECO:0000256" key="13">
    <source>
        <dbReference type="ARBA" id="ARBA00064003"/>
    </source>
</evidence>
<evidence type="ECO:0000313" key="23">
    <source>
        <dbReference type="Proteomes" id="UP000004162"/>
    </source>
</evidence>
<evidence type="ECO:0000256" key="5">
    <source>
        <dbReference type="ARBA" id="ARBA00022553"/>
    </source>
</evidence>
<evidence type="ECO:0000256" key="2">
    <source>
        <dbReference type="ARBA" id="ARBA00004651"/>
    </source>
</evidence>
<feature type="domain" description="PAC" evidence="21">
    <location>
        <begin position="648"/>
        <end position="700"/>
    </location>
</feature>
<feature type="transmembrane region" description="Helical" evidence="17">
    <location>
        <begin position="209"/>
        <end position="228"/>
    </location>
</feature>
<dbReference type="SUPFAM" id="SSF55785">
    <property type="entry name" value="PYP-like sensor domain (PAS domain)"/>
    <property type="match status" value="1"/>
</dbReference>
<dbReference type="SUPFAM" id="SSF55781">
    <property type="entry name" value="GAF domain-like"/>
    <property type="match status" value="1"/>
</dbReference>
<dbReference type="Gene3D" id="3.40.50.2300">
    <property type="match status" value="2"/>
</dbReference>
<dbReference type="SUPFAM" id="SSF47384">
    <property type="entry name" value="Homodimeric domain of signal transducing histidine kinase"/>
    <property type="match status" value="1"/>
</dbReference>
<feature type="domain" description="Response regulatory" evidence="19">
    <location>
        <begin position="1288"/>
        <end position="1407"/>
    </location>
</feature>
<keyword evidence="23" id="KW-1185">Reference proteome</keyword>
<evidence type="ECO:0000256" key="7">
    <source>
        <dbReference type="ARBA" id="ARBA00022692"/>
    </source>
</evidence>
<feature type="domain" description="Histidine kinase" evidence="18">
    <location>
        <begin position="894"/>
        <end position="1115"/>
    </location>
</feature>
<dbReference type="PROSITE" id="PS50110">
    <property type="entry name" value="RESPONSE_REGULATORY"/>
    <property type="match status" value="2"/>
</dbReference>
<dbReference type="SMART" id="SM00448">
    <property type="entry name" value="REC"/>
    <property type="match status" value="2"/>
</dbReference>
<feature type="transmembrane region" description="Helical" evidence="17">
    <location>
        <begin position="248"/>
        <end position="265"/>
    </location>
</feature>
<sequence>MVCKEINLVIEQFMEALNTPSPGSTKKSYIPILLLGLLFLCGSFFAWRAVVHADRQMHDQLLRQVLIAAQGIDMEQLNALEGSPADIEKTAYVKLKEQLSRTRGAVSKSRFVYLLGRSGSGTVFFYVDSEPSSSPESSPAGQVYGEATDILQNVFLRKAPDTEGPVADRWGTWVSGFVPLVDPQSGRAIAVIGMDIDASEWTWDLVARSAIPVGFIVVSLIVLTSVYLVSRREEARPGLVLRRLMPPLAALISILIITLGLLLWWQQQQRLEEDVHRSEDEVAEALRQSIDVSKEGFIVTLEAISHNSSLYDALRNHDKNSLYSLSAPLYKRLERYYGITHFNFIDTARNCILRVHNPSRSGDRINRFTAREAQRTGKLSCGIELGPQGTLILSAVIPVEDNGRLIGYIEIGREVDSILKGLHLESGRGVALFINKKLLQQSGWEEGIKIFKRYRDWNRFDSDVLVFSSLGRFPGEFNAVLSRGLSESMQTDWEGRPWRVTAKSFKEVSGRITGKIIIMQDISAYNDRVYRLVSIAVISVIVIFTFLYSFLVVVLSRTDRSVRRREQELILSREQYMLAVNGSNDGIWDWNIRDNSLYLSPRWKKMIGYEDHELPNIYATFEERVHPDDLPEYKNFLERYLKGEVPVFSVEFRFRHRNGEYLWLLAKGEALRDKDGLPYRMAGSHSDISGSKKIEEELKRRSAFQLVLMDLAIGFINKPIEDLDNSIKSALALVGEFARVDRVYLFSYDFENRSMSNTHEWCAPGINAEIQNLQNLPTAAMPELVASHRQGRVVHIPDVKEMPEESAFRALLEPQGIQSLITIPLNYGEQCFGFVGFDAVRSLKIWADDDLSLLRVLAELFTNAEVRHRHETALVEARYASESANRAKSEFLANMSHEIRTPMNGVIGMTGLLLDTSLSDEQRGYAQAVMESADFLLGLINDILDFSKIEAGKFELEMLDFDLRNVLDDVSSIMAVRARDKELEFICAASPEVTPFLRGDPGRLYQVLNNLAGNAIKFTHQGEVAVSVALVSGSAQEDLLRFSVRDTGIGIPEQKIAILFSSFTQVDASTTRKFGGTGLGLAISRQLVELMGGEIGVSSRENEGSEFWFTIPFKKQLPKGNGGRYSKDAIAGTRILIVDDNATNRTVLRRQFLSWGAVVTELSGGAQVVAELKRAHESGEPYRLALIDMQMPDMDGATLCRSIKDDEKLAPTVLVMMSSLGSKCSEEDLKRMGCSACLSKPILQSDLFDTFAAIIFADTEPGGSSMTAGESPKESQPQKKDGRGEGVRLLLAEDTSINQKVVIGILGKLGYHIDVVVNGAEAVRALETTPYDLVIMDLQMPEMDGLEATRIIRSPDSAVLNHRIPVIALTAHTMEGDRELCMHAGMTDYVSKPIDSAILVETIRKWL</sequence>
<dbReference type="InterPro" id="IPR001610">
    <property type="entry name" value="PAC"/>
</dbReference>
<dbReference type="SMART" id="SM00091">
    <property type="entry name" value="PAS"/>
    <property type="match status" value="1"/>
</dbReference>
<dbReference type="SUPFAM" id="SSF103190">
    <property type="entry name" value="Sensory domain-like"/>
    <property type="match status" value="1"/>
</dbReference>
<evidence type="ECO:0000256" key="17">
    <source>
        <dbReference type="SAM" id="Phobius"/>
    </source>
</evidence>
<dbReference type="SMART" id="SM00387">
    <property type="entry name" value="HATPase_c"/>
    <property type="match status" value="1"/>
</dbReference>
<dbReference type="GO" id="GO:0005524">
    <property type="term" value="F:ATP binding"/>
    <property type="evidence" value="ECO:0007669"/>
    <property type="project" value="UniProtKB-KW"/>
</dbReference>
<dbReference type="InterPro" id="IPR036097">
    <property type="entry name" value="HisK_dim/P_sf"/>
</dbReference>
<dbReference type="PANTHER" id="PTHR45339:SF1">
    <property type="entry name" value="HYBRID SIGNAL TRANSDUCTION HISTIDINE KINASE J"/>
    <property type="match status" value="1"/>
</dbReference>
<dbReference type="FunFam" id="3.30.565.10:FF:000010">
    <property type="entry name" value="Sensor histidine kinase RcsC"/>
    <property type="match status" value="1"/>
</dbReference>
<feature type="modified residue" description="4-aspartylphosphate" evidence="15">
    <location>
        <position position="1188"/>
    </location>
</feature>
<feature type="region of interest" description="Disordered" evidence="16">
    <location>
        <begin position="1262"/>
        <end position="1284"/>
    </location>
</feature>
<feature type="domain" description="PAS" evidence="20">
    <location>
        <begin position="572"/>
        <end position="644"/>
    </location>
</feature>
<dbReference type="Gene3D" id="1.10.287.130">
    <property type="match status" value="1"/>
</dbReference>
<dbReference type="InterPro" id="IPR036890">
    <property type="entry name" value="HATPase_C_sf"/>
</dbReference>
<dbReference type="CDD" id="cd17546">
    <property type="entry name" value="REC_hyHK_CKI1_RcsC-like"/>
    <property type="match status" value="1"/>
</dbReference>
<dbReference type="Pfam" id="PF14827">
    <property type="entry name" value="dCache_3"/>
    <property type="match status" value="1"/>
</dbReference>
<evidence type="ECO:0000256" key="10">
    <source>
        <dbReference type="ARBA" id="ARBA00022840"/>
    </source>
</evidence>
<dbReference type="CDD" id="cd00082">
    <property type="entry name" value="HisKA"/>
    <property type="match status" value="1"/>
</dbReference>
<keyword evidence="4" id="KW-1003">Cell membrane</keyword>
<keyword evidence="7 17" id="KW-0812">Transmembrane</keyword>
<evidence type="ECO:0000256" key="11">
    <source>
        <dbReference type="ARBA" id="ARBA00022989"/>
    </source>
</evidence>
<keyword evidence="9 22" id="KW-0418">Kinase</keyword>
<accession>Q0YU93</accession>
<evidence type="ECO:0000256" key="4">
    <source>
        <dbReference type="ARBA" id="ARBA00022475"/>
    </source>
</evidence>
<evidence type="ECO:0000259" key="21">
    <source>
        <dbReference type="PROSITE" id="PS50113"/>
    </source>
</evidence>
<dbReference type="Gene3D" id="3.30.565.10">
    <property type="entry name" value="Histidine kinase-like ATPase, C-terminal domain"/>
    <property type="match status" value="1"/>
</dbReference>